<comment type="caution">
    <text evidence="6">The sequence shown here is derived from an EMBL/GenBank/DDBJ whole genome shotgun (WGS) entry which is preliminary data.</text>
</comment>
<dbReference type="Pfam" id="PF00126">
    <property type="entry name" value="HTH_1"/>
    <property type="match status" value="1"/>
</dbReference>
<dbReference type="GO" id="GO:0003700">
    <property type="term" value="F:DNA-binding transcription factor activity"/>
    <property type="evidence" value="ECO:0007669"/>
    <property type="project" value="InterPro"/>
</dbReference>
<keyword evidence="2" id="KW-0805">Transcription regulation</keyword>
<dbReference type="PANTHER" id="PTHR30419">
    <property type="entry name" value="HTH-TYPE TRANSCRIPTIONAL REGULATOR YBHD"/>
    <property type="match status" value="1"/>
</dbReference>
<dbReference type="Pfam" id="PF03466">
    <property type="entry name" value="LysR_substrate"/>
    <property type="match status" value="1"/>
</dbReference>
<feature type="domain" description="HTH lysR-type" evidence="5">
    <location>
        <begin position="1"/>
        <end position="59"/>
    </location>
</feature>
<dbReference type="InterPro" id="IPR050950">
    <property type="entry name" value="HTH-type_LysR_regulators"/>
</dbReference>
<evidence type="ECO:0000259" key="5">
    <source>
        <dbReference type="PROSITE" id="PS50931"/>
    </source>
</evidence>
<keyword evidence="4" id="KW-0804">Transcription</keyword>
<sequence>MLHSRLLRYLDEVARSGSIRKAGHNLNIAAPAINRQILALEQELGTPIFERHPRKMVLTAAGEILIDHVRQTLRAMDRTQSAIEELKGLRRGEISLAMVSGLAATLTPLAIAKFRAAHQRVKINVALVDEPEILKRLSAGEADLGLAFDLKLGARVQLLASTPSRLGVVVSPRHPLASKASLRVSDCVGYSLCIPDRSMTMRTHIDAVFAEASIEPEPFIETNAIEVMRHMAMTENCVTFLSQFDVHFERANGQLVYIPLKGLKLPPETLMLVGNARRITPLARAMAENFKEVMETLR</sequence>
<reference evidence="6 7" key="1">
    <citation type="submission" date="2019-09" db="EMBL/GenBank/DDBJ databases">
        <title>Parvibaculum sedimenti sp. nov., isolated from sediment.</title>
        <authorList>
            <person name="Wang Y."/>
        </authorList>
    </citation>
    <scope>NUCLEOTIDE SEQUENCE [LARGE SCALE GENOMIC DNA]</scope>
    <source>
        <strain evidence="6 7">HXT-9</strain>
    </source>
</reference>
<dbReference type="SUPFAM" id="SSF53850">
    <property type="entry name" value="Periplasmic binding protein-like II"/>
    <property type="match status" value="1"/>
</dbReference>
<dbReference type="Gene3D" id="3.40.190.290">
    <property type="match status" value="1"/>
</dbReference>
<evidence type="ECO:0000256" key="3">
    <source>
        <dbReference type="ARBA" id="ARBA00023125"/>
    </source>
</evidence>
<dbReference type="EMBL" id="WESC01000008">
    <property type="protein sequence ID" value="KAB7739889.1"/>
    <property type="molecule type" value="Genomic_DNA"/>
</dbReference>
<dbReference type="GO" id="GO:0005829">
    <property type="term" value="C:cytosol"/>
    <property type="evidence" value="ECO:0007669"/>
    <property type="project" value="TreeGrafter"/>
</dbReference>
<dbReference type="PANTHER" id="PTHR30419:SF2">
    <property type="entry name" value="LYSR FAMILY TRANSCRIPTIONAL REGULATOR"/>
    <property type="match status" value="1"/>
</dbReference>
<name>A0A6N6VLQ8_9HYPH</name>
<dbReference type="InterPro" id="IPR005119">
    <property type="entry name" value="LysR_subst-bd"/>
</dbReference>
<protein>
    <submittedName>
        <fullName evidence="6">LysR family transcriptional regulator</fullName>
    </submittedName>
</protein>
<evidence type="ECO:0000256" key="4">
    <source>
        <dbReference type="ARBA" id="ARBA00023163"/>
    </source>
</evidence>
<dbReference type="SUPFAM" id="SSF46785">
    <property type="entry name" value="Winged helix' DNA-binding domain"/>
    <property type="match status" value="1"/>
</dbReference>
<organism evidence="6 7">
    <name type="scientific">Parvibaculum sedimenti</name>
    <dbReference type="NCBI Taxonomy" id="2608632"/>
    <lineage>
        <taxon>Bacteria</taxon>
        <taxon>Pseudomonadati</taxon>
        <taxon>Pseudomonadota</taxon>
        <taxon>Alphaproteobacteria</taxon>
        <taxon>Hyphomicrobiales</taxon>
        <taxon>Parvibaculaceae</taxon>
        <taxon>Parvibaculum</taxon>
    </lineage>
</organism>
<dbReference type="InterPro" id="IPR036390">
    <property type="entry name" value="WH_DNA-bd_sf"/>
</dbReference>
<dbReference type="InterPro" id="IPR000847">
    <property type="entry name" value="LysR_HTH_N"/>
</dbReference>
<dbReference type="AlphaFoldDB" id="A0A6N6VLQ8"/>
<proteinExistence type="inferred from homology"/>
<gene>
    <name evidence="6" type="ORF">F2P47_10280</name>
</gene>
<evidence type="ECO:0000313" key="6">
    <source>
        <dbReference type="EMBL" id="KAB7739889.1"/>
    </source>
</evidence>
<dbReference type="Proteomes" id="UP000468901">
    <property type="component" value="Unassembled WGS sequence"/>
</dbReference>
<evidence type="ECO:0000256" key="2">
    <source>
        <dbReference type="ARBA" id="ARBA00023015"/>
    </source>
</evidence>
<dbReference type="Gene3D" id="1.10.10.10">
    <property type="entry name" value="Winged helix-like DNA-binding domain superfamily/Winged helix DNA-binding domain"/>
    <property type="match status" value="1"/>
</dbReference>
<dbReference type="PROSITE" id="PS50931">
    <property type="entry name" value="HTH_LYSR"/>
    <property type="match status" value="1"/>
</dbReference>
<dbReference type="InterPro" id="IPR036388">
    <property type="entry name" value="WH-like_DNA-bd_sf"/>
</dbReference>
<accession>A0A6N6VLQ8</accession>
<comment type="similarity">
    <text evidence="1">Belongs to the LysR transcriptional regulatory family.</text>
</comment>
<keyword evidence="3" id="KW-0238">DNA-binding</keyword>
<keyword evidence="7" id="KW-1185">Reference proteome</keyword>
<dbReference type="FunFam" id="1.10.10.10:FF:000001">
    <property type="entry name" value="LysR family transcriptional regulator"/>
    <property type="match status" value="1"/>
</dbReference>
<evidence type="ECO:0000313" key="7">
    <source>
        <dbReference type="Proteomes" id="UP000468901"/>
    </source>
</evidence>
<dbReference type="RefSeq" id="WP_152216269.1">
    <property type="nucleotide sequence ID" value="NZ_JBAQYD010000243.1"/>
</dbReference>
<dbReference type="GO" id="GO:0003677">
    <property type="term" value="F:DNA binding"/>
    <property type="evidence" value="ECO:0007669"/>
    <property type="project" value="UniProtKB-KW"/>
</dbReference>
<evidence type="ECO:0000256" key="1">
    <source>
        <dbReference type="ARBA" id="ARBA00009437"/>
    </source>
</evidence>